<dbReference type="Gene3D" id="3.30.300.130">
    <property type="entry name" value="Fe-S cluster assembly (FSCA)"/>
    <property type="match status" value="1"/>
</dbReference>
<evidence type="ECO:0000259" key="2">
    <source>
        <dbReference type="Pfam" id="PF01106"/>
    </source>
</evidence>
<protein>
    <submittedName>
        <fullName evidence="3">NifU family protein</fullName>
    </submittedName>
</protein>
<evidence type="ECO:0000313" key="3">
    <source>
        <dbReference type="EMBL" id="CAJ1499010.1"/>
    </source>
</evidence>
<dbReference type="EMBL" id="OY726394">
    <property type="protein sequence ID" value="CAJ1499010.1"/>
    <property type="molecule type" value="Genomic_DNA"/>
</dbReference>
<proteinExistence type="predicted"/>
<name>A0ABM9LH88_9MYCO</name>
<comment type="function">
    <text evidence="1">May be involved in the formation or repair of [Fe-S] clusters present in iron-sulfur proteins.</text>
</comment>
<keyword evidence="4" id="KW-1185">Reference proteome</keyword>
<feature type="domain" description="NIF system FeS cluster assembly NifU C-terminal" evidence="2">
    <location>
        <begin position="112"/>
        <end position="167"/>
    </location>
</feature>
<dbReference type="RefSeq" id="WP_308472898.1">
    <property type="nucleotide sequence ID" value="NZ_OY726394.1"/>
</dbReference>
<dbReference type="SUPFAM" id="SSF117916">
    <property type="entry name" value="Fe-S cluster assembly (FSCA) domain-like"/>
    <property type="match status" value="1"/>
</dbReference>
<dbReference type="InterPro" id="IPR001075">
    <property type="entry name" value="NIF_FeS_clus_asmbl_NifU_C"/>
</dbReference>
<dbReference type="Pfam" id="PF01106">
    <property type="entry name" value="NifU"/>
    <property type="match status" value="1"/>
</dbReference>
<reference evidence="3 4" key="1">
    <citation type="submission" date="2023-08" db="EMBL/GenBank/DDBJ databases">
        <authorList>
            <person name="Folkvardsen B D."/>
            <person name="Norman A."/>
        </authorList>
    </citation>
    <scope>NUCLEOTIDE SEQUENCE [LARGE SCALE GENOMIC DNA]</scope>
    <source>
        <strain evidence="3 4">Mu0083</strain>
    </source>
</reference>
<sequence>MIPMHATDTGDPRRVRWVITGARLPAHGRVRHAPDRLGRLQADGVIEEMTVDGSGIVITLDPRHGWRACGEQIRVALDEALRRPGDWEVDASDRSGEIARVSAELLDGPIGALAASHGGAIELLEVTGDRVRVQLHGACRGCSASSSTLHDRLQRELRRRFGDAVTVSAQHSVAALSVGRRLLTLFVR</sequence>
<dbReference type="Proteomes" id="UP001190336">
    <property type="component" value="Chromosome"/>
</dbReference>
<gene>
    <name evidence="3" type="ORF">MU0083_002072</name>
</gene>
<organism evidence="3 4">
    <name type="scientific">[Mycobacterium] kokjensenii</name>
    <dbReference type="NCBI Taxonomy" id="3064287"/>
    <lineage>
        <taxon>Bacteria</taxon>
        <taxon>Bacillati</taxon>
        <taxon>Actinomycetota</taxon>
        <taxon>Actinomycetes</taxon>
        <taxon>Mycobacteriales</taxon>
        <taxon>Mycobacteriaceae</taxon>
        <taxon>Mycolicibacter</taxon>
    </lineage>
</organism>
<dbReference type="InterPro" id="IPR034904">
    <property type="entry name" value="FSCA_dom_sf"/>
</dbReference>
<evidence type="ECO:0000256" key="1">
    <source>
        <dbReference type="ARBA" id="ARBA00049958"/>
    </source>
</evidence>
<accession>A0ABM9LH88</accession>
<evidence type="ECO:0000313" key="4">
    <source>
        <dbReference type="Proteomes" id="UP001190336"/>
    </source>
</evidence>